<dbReference type="InterPro" id="IPR008183">
    <property type="entry name" value="Aldose_1/G6P_1-epimerase"/>
</dbReference>
<dbReference type="InterPro" id="IPR011013">
    <property type="entry name" value="Gal_mutarotase_sf_dom"/>
</dbReference>
<evidence type="ECO:0000313" key="2">
    <source>
        <dbReference type="Proteomes" id="UP000198860"/>
    </source>
</evidence>
<reference evidence="2" key="1">
    <citation type="submission" date="2016-10" db="EMBL/GenBank/DDBJ databases">
        <authorList>
            <person name="Varghese N."/>
            <person name="Submissions S."/>
        </authorList>
    </citation>
    <scope>NUCLEOTIDE SEQUENCE [LARGE SCALE GENOMIC DNA]</scope>
    <source>
        <strain evidence="2">CGMCC 1.3703</strain>
    </source>
</reference>
<gene>
    <name evidence="1" type="ORF">SAMN05421677_106121</name>
</gene>
<dbReference type="EMBL" id="FNIZ01000006">
    <property type="protein sequence ID" value="SDO59682.1"/>
    <property type="molecule type" value="Genomic_DNA"/>
</dbReference>
<dbReference type="SUPFAM" id="SSF74650">
    <property type="entry name" value="Galactose mutarotase-like"/>
    <property type="match status" value="1"/>
</dbReference>
<evidence type="ECO:0000313" key="1">
    <source>
        <dbReference type="EMBL" id="SDO59682.1"/>
    </source>
</evidence>
<name>A0A1H0KV57_HALAD</name>
<organism evidence="1 2">
    <name type="scientific">Halobacillus aidingensis</name>
    <dbReference type="NCBI Taxonomy" id="240303"/>
    <lineage>
        <taxon>Bacteria</taxon>
        <taxon>Bacillati</taxon>
        <taxon>Bacillota</taxon>
        <taxon>Bacilli</taxon>
        <taxon>Bacillales</taxon>
        <taxon>Bacillaceae</taxon>
        <taxon>Halobacillus</taxon>
    </lineage>
</organism>
<proteinExistence type="predicted"/>
<dbReference type="GO" id="GO:0005975">
    <property type="term" value="P:carbohydrate metabolic process"/>
    <property type="evidence" value="ECO:0007669"/>
    <property type="project" value="InterPro"/>
</dbReference>
<dbReference type="AlphaFoldDB" id="A0A1H0KV57"/>
<dbReference type="GO" id="GO:0030246">
    <property type="term" value="F:carbohydrate binding"/>
    <property type="evidence" value="ECO:0007669"/>
    <property type="project" value="InterPro"/>
</dbReference>
<protein>
    <submittedName>
        <fullName evidence="1">Galactose mutarotase</fullName>
    </submittedName>
</protein>
<dbReference type="Proteomes" id="UP000198860">
    <property type="component" value="Unassembled WGS sequence"/>
</dbReference>
<dbReference type="Pfam" id="PF01263">
    <property type="entry name" value="Aldose_epim"/>
    <property type="match status" value="1"/>
</dbReference>
<sequence>MVDVCTYQKTKFKSLDAVVLENESVRAVILPGYGGKMVSFFDKEADYEWLYQTDRPNLEIPPYGADFSKYDSSGFDEMFPGIDKGPHPTDWREIPDHGEVWTLPWEYKATYDGVSLEVHSPEFPYALKKKICLHGDGVTIKYEAINKSDEPFPFIWTPHALLNLDEHTAIEVPEDLKKVMNVEKGSQHLGDWGTTHAYPETKSAKTGNTINLSELEPMEEGTAEKFYFTEPLSKGWCSLVQPNLNRKLTYRFPENKVPYLGVWKTRGGYRGEHNIALEPCTGVYDDVYLAEKIGKVSYIPAHGSYTWTLNIETGGL</sequence>
<dbReference type="RefSeq" id="WP_089652004.1">
    <property type="nucleotide sequence ID" value="NZ_FNIZ01000006.1"/>
</dbReference>
<dbReference type="STRING" id="240303.SAMN05421677_106121"/>
<keyword evidence="2" id="KW-1185">Reference proteome</keyword>
<accession>A0A1H0KV57</accession>
<dbReference type="GO" id="GO:0016853">
    <property type="term" value="F:isomerase activity"/>
    <property type="evidence" value="ECO:0007669"/>
    <property type="project" value="InterPro"/>
</dbReference>
<dbReference type="OrthoDB" id="113447at2"/>
<dbReference type="InterPro" id="IPR014718">
    <property type="entry name" value="GH-type_carb-bd"/>
</dbReference>
<dbReference type="Gene3D" id="2.70.98.10">
    <property type="match status" value="1"/>
</dbReference>